<dbReference type="Gene3D" id="2.60.40.10">
    <property type="entry name" value="Immunoglobulins"/>
    <property type="match status" value="1"/>
</dbReference>
<dbReference type="InterPro" id="IPR000601">
    <property type="entry name" value="PKD_dom"/>
</dbReference>
<accession>A0A221URC1</accession>
<feature type="domain" description="PKD" evidence="2">
    <location>
        <begin position="55"/>
        <end position="113"/>
    </location>
</feature>
<dbReference type="PROSITE" id="PS50093">
    <property type="entry name" value="PKD"/>
    <property type="match status" value="1"/>
</dbReference>
<organism evidence="3 4">
    <name type="scientific">Arenibacter algicola</name>
    <dbReference type="NCBI Taxonomy" id="616991"/>
    <lineage>
        <taxon>Bacteria</taxon>
        <taxon>Pseudomonadati</taxon>
        <taxon>Bacteroidota</taxon>
        <taxon>Flavobacteriia</taxon>
        <taxon>Flavobacteriales</taxon>
        <taxon>Flavobacteriaceae</taxon>
        <taxon>Arenibacter</taxon>
    </lineage>
</organism>
<feature type="chain" id="PRO_5012217285" evidence="1">
    <location>
        <begin position="25"/>
        <end position="317"/>
    </location>
</feature>
<dbReference type="SUPFAM" id="SSF49299">
    <property type="entry name" value="PKD domain"/>
    <property type="match status" value="1"/>
</dbReference>
<evidence type="ECO:0000256" key="1">
    <source>
        <dbReference type="SAM" id="SignalP"/>
    </source>
</evidence>
<evidence type="ECO:0000259" key="2">
    <source>
        <dbReference type="PROSITE" id="PS50093"/>
    </source>
</evidence>
<feature type="signal peptide" evidence="1">
    <location>
        <begin position="1"/>
        <end position="24"/>
    </location>
</feature>
<dbReference type="Proteomes" id="UP000204551">
    <property type="component" value="Chromosome"/>
</dbReference>
<proteinExistence type="predicted"/>
<dbReference type="EMBL" id="CP022515">
    <property type="protein sequence ID" value="ASO03646.1"/>
    <property type="molecule type" value="Genomic_DNA"/>
</dbReference>
<dbReference type="CDD" id="cd00146">
    <property type="entry name" value="PKD"/>
    <property type="match status" value="1"/>
</dbReference>
<dbReference type="InterPro" id="IPR022409">
    <property type="entry name" value="PKD/Chitinase_dom"/>
</dbReference>
<protein>
    <submittedName>
        <fullName evidence="3">PKD domain protein</fullName>
    </submittedName>
</protein>
<keyword evidence="1" id="KW-0732">Signal</keyword>
<dbReference type="PROSITE" id="PS51257">
    <property type="entry name" value="PROKAR_LIPOPROTEIN"/>
    <property type="match status" value="1"/>
</dbReference>
<dbReference type="KEGG" id="aalg:AREALGSMS7_00148"/>
<dbReference type="SMART" id="SM00089">
    <property type="entry name" value="PKD"/>
    <property type="match status" value="1"/>
</dbReference>
<dbReference type="InterPro" id="IPR035986">
    <property type="entry name" value="PKD_dom_sf"/>
</dbReference>
<dbReference type="eggNOG" id="COG3291">
    <property type="taxonomic scope" value="Bacteria"/>
</dbReference>
<evidence type="ECO:0000313" key="4">
    <source>
        <dbReference type="Proteomes" id="UP000204551"/>
    </source>
</evidence>
<reference evidence="3 4" key="1">
    <citation type="submission" date="2017-07" db="EMBL/GenBank/DDBJ databases">
        <title>Genome Sequence of Arenibacter algicola Strain SMS7 Isolated from a culture of the Diatom Skeletonema marinoi.</title>
        <authorList>
            <person name="Topel M."/>
            <person name="Pinder M.I.M."/>
            <person name="Johansson O.N."/>
            <person name="Kourtchenko O."/>
            <person name="Godhe A."/>
            <person name="Clarke A.K."/>
        </authorList>
    </citation>
    <scope>NUCLEOTIDE SEQUENCE [LARGE SCALE GENOMIC DNA]</scope>
    <source>
        <strain evidence="3 4">SMS7</strain>
    </source>
</reference>
<dbReference type="STRING" id="616991.GCA_000733925_03304"/>
<dbReference type="RefSeq" id="WP_093976875.1">
    <property type="nucleotide sequence ID" value="NZ_CP022515.1"/>
</dbReference>
<sequence length="317" mass="33732">MTKKNLILLYGILFSMILSLSSCSSDDSSSSEDIPLSADIFQSVVGKKVAFQGLTNNAASWAWDFGDGTTSSEKNPVHVYSEGGYYTAKLTATSSDGSSVSKEVRLAIDLTPYILLTGGPTAPNGKTWRLSSGHSDKDYFAYADAALTPFDGAPNPLPAGIFGVGLGLGEVYQDEFTFYFDGSYSHDVKADGASFSGLVFQLLTTGGANIVNPSSDQSFGLCTATYTPESDATFTYVENEDLTVSSVFGPGGSLTYSGVSTLDFSGTEFIGFMDFQRKVMIQEIKDNSMRLVMFMAAEPSAPGINTNGLVLTFEVVN</sequence>
<dbReference type="Pfam" id="PF18911">
    <property type="entry name" value="PKD_4"/>
    <property type="match status" value="1"/>
</dbReference>
<name>A0A221URC1_9FLAO</name>
<gene>
    <name evidence="3" type="ORF">AREALGSMS7_00148</name>
</gene>
<evidence type="ECO:0000313" key="3">
    <source>
        <dbReference type="EMBL" id="ASO03646.1"/>
    </source>
</evidence>
<dbReference type="InterPro" id="IPR013783">
    <property type="entry name" value="Ig-like_fold"/>
</dbReference>
<dbReference type="AlphaFoldDB" id="A0A221URC1"/>